<dbReference type="Proteomes" id="UP000024635">
    <property type="component" value="Unassembled WGS sequence"/>
</dbReference>
<protein>
    <submittedName>
        <fullName evidence="1">Uncharacterized protein</fullName>
    </submittedName>
</protein>
<comment type="caution">
    <text evidence="1">The sequence shown here is derived from an EMBL/GenBank/DDBJ whole genome shotgun (WGS) entry which is preliminary data.</text>
</comment>
<name>A0A016RW18_9BILA</name>
<accession>A0A016RW18</accession>
<sequence length="92" mass="9822">MGHVPQLYCTGGEGQEHREEEGGWRQYRDTLEIGDADNERISRPAVVVVCECISCNPGTSVGVAYGVAPGGAASPVLLHEVMPQHLCSCNLL</sequence>
<dbReference type="AlphaFoldDB" id="A0A016RW18"/>
<dbReference type="EMBL" id="JARK01001693">
    <property type="protein sequence ID" value="EYB82545.1"/>
    <property type="molecule type" value="Genomic_DNA"/>
</dbReference>
<organism evidence="1 2">
    <name type="scientific">Ancylostoma ceylanicum</name>
    <dbReference type="NCBI Taxonomy" id="53326"/>
    <lineage>
        <taxon>Eukaryota</taxon>
        <taxon>Metazoa</taxon>
        <taxon>Ecdysozoa</taxon>
        <taxon>Nematoda</taxon>
        <taxon>Chromadorea</taxon>
        <taxon>Rhabditida</taxon>
        <taxon>Rhabditina</taxon>
        <taxon>Rhabditomorpha</taxon>
        <taxon>Strongyloidea</taxon>
        <taxon>Ancylostomatidae</taxon>
        <taxon>Ancylostomatinae</taxon>
        <taxon>Ancylostoma</taxon>
    </lineage>
</organism>
<evidence type="ECO:0000313" key="1">
    <source>
        <dbReference type="EMBL" id="EYB82545.1"/>
    </source>
</evidence>
<evidence type="ECO:0000313" key="2">
    <source>
        <dbReference type="Proteomes" id="UP000024635"/>
    </source>
</evidence>
<proteinExistence type="predicted"/>
<keyword evidence="2" id="KW-1185">Reference proteome</keyword>
<gene>
    <name evidence="1" type="primary">Acey_s0357.g3382</name>
    <name evidence="1" type="ORF">Y032_0357g3382</name>
</gene>
<reference evidence="2" key="1">
    <citation type="journal article" date="2015" name="Nat. Genet.">
        <title>The genome and transcriptome of the zoonotic hookworm Ancylostoma ceylanicum identify infection-specific gene families.</title>
        <authorList>
            <person name="Schwarz E.M."/>
            <person name="Hu Y."/>
            <person name="Antoshechkin I."/>
            <person name="Miller M.M."/>
            <person name="Sternberg P.W."/>
            <person name="Aroian R.V."/>
        </authorList>
    </citation>
    <scope>NUCLEOTIDE SEQUENCE</scope>
    <source>
        <strain evidence="2">HY135</strain>
    </source>
</reference>